<dbReference type="InterPro" id="IPR007298">
    <property type="entry name" value="Cu-R_lipoprotein_NlpE"/>
</dbReference>
<keyword evidence="3" id="KW-0346">Stress response</keyword>
<dbReference type="Gene3D" id="2.40.128.270">
    <property type="match status" value="1"/>
</dbReference>
<proteinExistence type="predicted"/>
<dbReference type="PANTHER" id="PTHR35535">
    <property type="entry name" value="HEAT SHOCK PROTEIN HSLJ"/>
    <property type="match status" value="1"/>
</dbReference>
<dbReference type="STRING" id="926556.Echvi_1126"/>
<dbReference type="RefSeq" id="WP_015264961.1">
    <property type="nucleotide sequence ID" value="NC_019904.1"/>
</dbReference>
<dbReference type="AlphaFoldDB" id="L0FVR2"/>
<keyword evidence="1" id="KW-0732">Signal</keyword>
<dbReference type="Gene3D" id="2.40.128.640">
    <property type="match status" value="1"/>
</dbReference>
<dbReference type="InterPro" id="IPR038670">
    <property type="entry name" value="HslJ-like_sf"/>
</dbReference>
<dbReference type="EMBL" id="CP003346">
    <property type="protein sequence ID" value="AGA77397.1"/>
    <property type="molecule type" value="Genomic_DNA"/>
</dbReference>
<dbReference type="OrthoDB" id="5348860at2"/>
<dbReference type="Proteomes" id="UP000010796">
    <property type="component" value="Chromosome"/>
</dbReference>
<dbReference type="eggNOG" id="COG3187">
    <property type="taxonomic scope" value="Bacteria"/>
</dbReference>
<dbReference type="PROSITE" id="PS51257">
    <property type="entry name" value="PROKAR_LIPOPROTEIN"/>
    <property type="match status" value="1"/>
</dbReference>
<organism evidence="3 4">
    <name type="scientific">Echinicola vietnamensis (strain DSM 17526 / LMG 23754 / KMM 6221)</name>
    <dbReference type="NCBI Taxonomy" id="926556"/>
    <lineage>
        <taxon>Bacteria</taxon>
        <taxon>Pseudomonadati</taxon>
        <taxon>Bacteroidota</taxon>
        <taxon>Cytophagia</taxon>
        <taxon>Cytophagales</taxon>
        <taxon>Cyclobacteriaceae</taxon>
        <taxon>Echinicola</taxon>
    </lineage>
</organism>
<dbReference type="InterPro" id="IPR005184">
    <property type="entry name" value="DUF306_Meta_HslJ"/>
</dbReference>
<evidence type="ECO:0000256" key="1">
    <source>
        <dbReference type="SAM" id="SignalP"/>
    </source>
</evidence>
<evidence type="ECO:0000313" key="4">
    <source>
        <dbReference type="Proteomes" id="UP000010796"/>
    </source>
</evidence>
<feature type="domain" description="DUF306" evidence="2">
    <location>
        <begin position="250"/>
        <end position="349"/>
    </location>
</feature>
<dbReference type="Pfam" id="PF04170">
    <property type="entry name" value="NlpE"/>
    <property type="match status" value="1"/>
</dbReference>
<protein>
    <submittedName>
        <fullName evidence="3">Heat shock protein</fullName>
    </submittedName>
</protein>
<dbReference type="Pfam" id="PF03724">
    <property type="entry name" value="META"/>
    <property type="match status" value="1"/>
</dbReference>
<dbReference type="eggNOG" id="COG3650">
    <property type="taxonomic scope" value="Bacteria"/>
</dbReference>
<evidence type="ECO:0000259" key="2">
    <source>
        <dbReference type="Pfam" id="PF03724"/>
    </source>
</evidence>
<dbReference type="KEGG" id="evi:Echvi_1126"/>
<dbReference type="InterPro" id="IPR053147">
    <property type="entry name" value="Hsp_HslJ-like"/>
</dbReference>
<name>L0FVR2_ECHVK</name>
<accession>L0FVR2</accession>
<sequence>MKQVIYGSLVALVLLSACTQEKAVSPTGTFYAVLPCADCPGISYALTLQSDSSYTEKMVYQERSEEVMEKSGHFTMQEDGLLALEKEESEGMRLFQVHGDSLQMLDRAGNPIESPFSDRYYLTKEQPASFSMALKKKSFIGFKARGNEPFWSLEMDFNKQMVFKPMEGEPFIAPVPEPVRPQDVNAVSYRADTEKGSLHVTIFRKKCEDTMSGETFGYTVNIRVKQGKDGEFRGYMGCGDYQGDYRLNDIWALETLDGEALIKEGKSPNLEFNLRENRFFGFGGCNRISGALSIENQQVGFAKVVTTEMACDHLAAEKVFVKHITDQTYDFKIDGLTLTLSNDQHTMVFRKID</sequence>
<dbReference type="PANTHER" id="PTHR35535:SF1">
    <property type="entry name" value="HEAT SHOCK PROTEIN HSLJ"/>
    <property type="match status" value="1"/>
</dbReference>
<feature type="chain" id="PRO_5003941883" evidence="1">
    <location>
        <begin position="24"/>
        <end position="353"/>
    </location>
</feature>
<dbReference type="eggNOG" id="COG3015">
    <property type="taxonomic scope" value="Bacteria"/>
</dbReference>
<feature type="signal peptide" evidence="1">
    <location>
        <begin position="1"/>
        <end position="23"/>
    </location>
</feature>
<dbReference type="HOGENOM" id="CLU_043917_0_0_10"/>
<gene>
    <name evidence="3" type="ordered locus">Echvi_1126</name>
</gene>
<keyword evidence="4" id="KW-1185">Reference proteome</keyword>
<evidence type="ECO:0000313" key="3">
    <source>
        <dbReference type="EMBL" id="AGA77397.1"/>
    </source>
</evidence>
<reference evidence="4" key="1">
    <citation type="submission" date="2012-02" db="EMBL/GenBank/DDBJ databases">
        <title>The complete genome of Echinicola vietnamensis DSM 17526.</title>
        <authorList>
            <person name="Lucas S."/>
            <person name="Copeland A."/>
            <person name="Lapidus A."/>
            <person name="Glavina del Rio T."/>
            <person name="Dalin E."/>
            <person name="Tice H."/>
            <person name="Bruce D."/>
            <person name="Goodwin L."/>
            <person name="Pitluck S."/>
            <person name="Peters L."/>
            <person name="Ovchinnikova G."/>
            <person name="Teshima H."/>
            <person name="Kyrpides N."/>
            <person name="Mavromatis K."/>
            <person name="Ivanova N."/>
            <person name="Brettin T."/>
            <person name="Detter J.C."/>
            <person name="Han C."/>
            <person name="Larimer F."/>
            <person name="Land M."/>
            <person name="Hauser L."/>
            <person name="Markowitz V."/>
            <person name="Cheng J.-F."/>
            <person name="Hugenholtz P."/>
            <person name="Woyke T."/>
            <person name="Wu D."/>
            <person name="Brambilla E."/>
            <person name="Klenk H.-P."/>
            <person name="Eisen J.A."/>
        </authorList>
    </citation>
    <scope>NUCLEOTIDE SEQUENCE [LARGE SCALE GENOMIC DNA]</scope>
    <source>
        <strain evidence="4">DSM 17526 / LMG 23754 / KMM 6221</strain>
    </source>
</reference>